<dbReference type="EMBL" id="BAABHS010000079">
    <property type="protein sequence ID" value="GAA4998130.1"/>
    <property type="molecule type" value="Genomic_DNA"/>
</dbReference>
<keyword evidence="2 4" id="KW-0238">DNA-binding</keyword>
<dbReference type="RefSeq" id="WP_345681264.1">
    <property type="nucleotide sequence ID" value="NZ_BAABHS010000079.1"/>
</dbReference>
<dbReference type="PRINTS" id="PR00455">
    <property type="entry name" value="HTHTETR"/>
</dbReference>
<dbReference type="Gene3D" id="1.10.357.10">
    <property type="entry name" value="Tetracycline Repressor, domain 2"/>
    <property type="match status" value="1"/>
</dbReference>
<dbReference type="PANTHER" id="PTHR30055">
    <property type="entry name" value="HTH-TYPE TRANSCRIPTIONAL REGULATOR RUTR"/>
    <property type="match status" value="1"/>
</dbReference>
<evidence type="ECO:0000256" key="4">
    <source>
        <dbReference type="PROSITE-ProRule" id="PRU00335"/>
    </source>
</evidence>
<accession>A0ABP9IHR3</accession>
<reference evidence="7" key="1">
    <citation type="journal article" date="2019" name="Int. J. Syst. Evol. Microbiol.">
        <title>The Global Catalogue of Microorganisms (GCM) 10K type strain sequencing project: providing services to taxonomists for standard genome sequencing and annotation.</title>
        <authorList>
            <consortium name="The Broad Institute Genomics Platform"/>
            <consortium name="The Broad Institute Genome Sequencing Center for Infectious Disease"/>
            <person name="Wu L."/>
            <person name="Ma J."/>
        </authorList>
    </citation>
    <scope>NUCLEOTIDE SEQUENCE [LARGE SCALE GENOMIC DNA]</scope>
    <source>
        <strain evidence="7">JCM 17986</strain>
    </source>
</reference>
<comment type="caution">
    <text evidence="6">The sequence shown here is derived from an EMBL/GenBank/DDBJ whole genome shotgun (WGS) entry which is preliminary data.</text>
</comment>
<dbReference type="SUPFAM" id="SSF46689">
    <property type="entry name" value="Homeodomain-like"/>
    <property type="match status" value="1"/>
</dbReference>
<dbReference type="PROSITE" id="PS50977">
    <property type="entry name" value="HTH_TETR_2"/>
    <property type="match status" value="1"/>
</dbReference>
<evidence type="ECO:0000259" key="5">
    <source>
        <dbReference type="PROSITE" id="PS50977"/>
    </source>
</evidence>
<dbReference type="InterPro" id="IPR050109">
    <property type="entry name" value="HTH-type_TetR-like_transc_reg"/>
</dbReference>
<dbReference type="Pfam" id="PF00440">
    <property type="entry name" value="TetR_N"/>
    <property type="match status" value="1"/>
</dbReference>
<feature type="DNA-binding region" description="H-T-H motif" evidence="4">
    <location>
        <begin position="42"/>
        <end position="61"/>
    </location>
</feature>
<keyword evidence="3" id="KW-0804">Transcription</keyword>
<dbReference type="InterPro" id="IPR036271">
    <property type="entry name" value="Tet_transcr_reg_TetR-rel_C_sf"/>
</dbReference>
<proteinExistence type="predicted"/>
<feature type="domain" description="HTH tetR-type" evidence="5">
    <location>
        <begin position="19"/>
        <end position="79"/>
    </location>
</feature>
<name>A0ABP9IHR3_9ACTN</name>
<gene>
    <name evidence="6" type="ORF">GCM10023205_84920</name>
</gene>
<dbReference type="InterPro" id="IPR011075">
    <property type="entry name" value="TetR_C"/>
</dbReference>
<keyword evidence="1" id="KW-0805">Transcription regulation</keyword>
<evidence type="ECO:0000256" key="1">
    <source>
        <dbReference type="ARBA" id="ARBA00023015"/>
    </source>
</evidence>
<evidence type="ECO:0000256" key="2">
    <source>
        <dbReference type="ARBA" id="ARBA00023125"/>
    </source>
</evidence>
<evidence type="ECO:0000313" key="6">
    <source>
        <dbReference type="EMBL" id="GAA4998130.1"/>
    </source>
</evidence>
<evidence type="ECO:0000313" key="7">
    <source>
        <dbReference type="Proteomes" id="UP001500466"/>
    </source>
</evidence>
<dbReference type="InterPro" id="IPR001647">
    <property type="entry name" value="HTH_TetR"/>
</dbReference>
<dbReference type="Proteomes" id="UP001500466">
    <property type="component" value="Unassembled WGS sequence"/>
</dbReference>
<dbReference type="Pfam" id="PF16859">
    <property type="entry name" value="TetR_C_11"/>
    <property type="match status" value="1"/>
</dbReference>
<evidence type="ECO:0000256" key="3">
    <source>
        <dbReference type="ARBA" id="ARBA00023163"/>
    </source>
</evidence>
<organism evidence="6 7">
    <name type="scientific">Yinghuangia aomiensis</name>
    <dbReference type="NCBI Taxonomy" id="676205"/>
    <lineage>
        <taxon>Bacteria</taxon>
        <taxon>Bacillati</taxon>
        <taxon>Actinomycetota</taxon>
        <taxon>Actinomycetes</taxon>
        <taxon>Kitasatosporales</taxon>
        <taxon>Streptomycetaceae</taxon>
        <taxon>Yinghuangia</taxon>
    </lineage>
</organism>
<dbReference type="SUPFAM" id="SSF48498">
    <property type="entry name" value="Tetracyclin repressor-like, C-terminal domain"/>
    <property type="match status" value="1"/>
</dbReference>
<dbReference type="Gene3D" id="1.10.10.60">
    <property type="entry name" value="Homeodomain-like"/>
    <property type="match status" value="1"/>
</dbReference>
<sequence>MSTRSASADRPLGGRPRDPQIDRAVLRAVRELLAADGYGRLSFETVARRAGVTRPTIYRRWPSKAHLVHDAVFPTEGGSPVLIADTGDFVADVRRMVADTIASYARPEARAALPGLFTDLHGDRELRAQVVDGLRNHALAEFRALVDGARARGELRDGVDAGVLFDTISGAAFTRVVSEGDVPSGYVEALTQAVVLGAVARP</sequence>
<protein>
    <submittedName>
        <fullName evidence="6">TetR/AcrR family transcriptional regulator</fullName>
    </submittedName>
</protein>
<dbReference type="PANTHER" id="PTHR30055:SF230">
    <property type="entry name" value="TRANSCRIPTIONAL REGULATORY PROTEIN (PROBABLY TETR-FAMILY)-RELATED"/>
    <property type="match status" value="1"/>
</dbReference>
<dbReference type="InterPro" id="IPR009057">
    <property type="entry name" value="Homeodomain-like_sf"/>
</dbReference>
<keyword evidence="7" id="KW-1185">Reference proteome</keyword>